<sequence>MLHVCNRIKPKKDQASQKTTEDVKQKVNPVRLAVGIESVQNLRNGSIIISCNDKNSKEKIKNQVENELGEEYQVEEVKMKLPKFILINAEEEYMNKTDQDLIKDIADQNELSKEVANEILEHNGIQIICGDFNYDLSKYSYYGNKYIELIQRYGLQQIVTEYTRITERNISIEGKSNIHSYEKVKYRNYKNYDKGIFQEKLFDSHWDNNGDVNQISNNLINNITNIIDNMCPIEQKLIRTNNKDKKWVTGEVIEKMKIRDKKYKIAAITDNENDWREYRRTRNEVTTLVKLERERYFENVLDNNRNDPKKLWKNLKILLPNKNNDILPDKIKFGNYIACEDVEIAEKFNIQFIDSIKDIVNNINKYKNSETIIQEIKTHNSIDKFEEVTMQKLKHFLKTLKYSANLETGINTNILWDCCECVGNWILDVINESLSSGNFPEKWKASTIIPVPKVVNTYSCEEFRPINTVPPYEKLLELAVKDQVDKYCEDNSIIEPNQSGFRSKHSCEAVVISVCDDWLKSMDKGHITIAVNNIKYLGVYLDENLNFKKHVIYVMGKVSKKVGFLSRIAKPLSMHIKILLYNTIIAPHFEFCSVILFNINQNEMQTLQKIQNRAMRCILKCNRYTPIETMLQLLMRLRVDYILINGIWEIANALYVLQHFFQ</sequence>
<dbReference type="PANTHER" id="PTHR47510:SF3">
    <property type="entry name" value="ENDO_EXONUCLEASE_PHOSPHATASE DOMAIN-CONTAINING PROTEIN"/>
    <property type="match status" value="1"/>
</dbReference>
<evidence type="ECO:0000313" key="2">
    <source>
        <dbReference type="Proteomes" id="UP001162164"/>
    </source>
</evidence>
<reference evidence="1" key="1">
    <citation type="journal article" date="2023" name="Insect Mol. Biol.">
        <title>Genome sequencing provides insights into the evolution of gene families encoding plant cell wall-degrading enzymes in longhorned beetles.</title>
        <authorList>
            <person name="Shin N.R."/>
            <person name="Okamura Y."/>
            <person name="Kirsch R."/>
            <person name="Pauchet Y."/>
        </authorList>
    </citation>
    <scope>NUCLEOTIDE SEQUENCE</scope>
    <source>
        <strain evidence="1">MMC_N1</strain>
    </source>
</reference>
<dbReference type="Proteomes" id="UP001162164">
    <property type="component" value="Unassembled WGS sequence"/>
</dbReference>
<comment type="caution">
    <text evidence="1">The sequence shown here is derived from an EMBL/GenBank/DDBJ whole genome shotgun (WGS) entry which is preliminary data.</text>
</comment>
<evidence type="ECO:0008006" key="3">
    <source>
        <dbReference type="Google" id="ProtNLM"/>
    </source>
</evidence>
<gene>
    <name evidence="1" type="ORF">NQ317_009579</name>
</gene>
<dbReference type="EMBL" id="JAPWTJ010001732">
    <property type="protein sequence ID" value="KAJ8969745.1"/>
    <property type="molecule type" value="Genomic_DNA"/>
</dbReference>
<accession>A0ABQ9J0K2</accession>
<name>A0ABQ9J0K2_9CUCU</name>
<keyword evidence="2" id="KW-1185">Reference proteome</keyword>
<dbReference type="PANTHER" id="PTHR47510">
    <property type="entry name" value="REVERSE TRANSCRIPTASE DOMAIN-CONTAINING PROTEIN"/>
    <property type="match status" value="1"/>
</dbReference>
<organism evidence="1 2">
    <name type="scientific">Molorchus minor</name>
    <dbReference type="NCBI Taxonomy" id="1323400"/>
    <lineage>
        <taxon>Eukaryota</taxon>
        <taxon>Metazoa</taxon>
        <taxon>Ecdysozoa</taxon>
        <taxon>Arthropoda</taxon>
        <taxon>Hexapoda</taxon>
        <taxon>Insecta</taxon>
        <taxon>Pterygota</taxon>
        <taxon>Neoptera</taxon>
        <taxon>Endopterygota</taxon>
        <taxon>Coleoptera</taxon>
        <taxon>Polyphaga</taxon>
        <taxon>Cucujiformia</taxon>
        <taxon>Chrysomeloidea</taxon>
        <taxon>Cerambycidae</taxon>
        <taxon>Lamiinae</taxon>
        <taxon>Monochamini</taxon>
        <taxon>Molorchus</taxon>
    </lineage>
</organism>
<proteinExistence type="predicted"/>
<evidence type="ECO:0000313" key="1">
    <source>
        <dbReference type="EMBL" id="KAJ8969745.1"/>
    </source>
</evidence>
<protein>
    <recommendedName>
        <fullName evidence="3">Reverse transcriptase domain-containing protein</fullName>
    </recommendedName>
</protein>